<dbReference type="GO" id="GO:0005975">
    <property type="term" value="P:carbohydrate metabolic process"/>
    <property type="evidence" value="ECO:0007669"/>
    <property type="project" value="InterPro"/>
</dbReference>
<dbReference type="InterPro" id="IPR017853">
    <property type="entry name" value="GH"/>
</dbReference>
<keyword evidence="1" id="KW-0812">Transmembrane</keyword>
<name>A0A9N9TU02_PHYSR</name>
<dbReference type="EMBL" id="OU900099">
    <property type="protein sequence ID" value="CAG9863384.1"/>
    <property type="molecule type" value="Genomic_DNA"/>
</dbReference>
<reference evidence="3" key="1">
    <citation type="submission" date="2022-01" db="EMBL/GenBank/DDBJ databases">
        <authorList>
            <person name="King R."/>
        </authorList>
    </citation>
    <scope>NUCLEOTIDE SEQUENCE</scope>
</reference>
<keyword evidence="4" id="KW-1185">Reference proteome</keyword>
<dbReference type="AlphaFoldDB" id="A0A9N9TU02"/>
<feature type="transmembrane region" description="Helical" evidence="1">
    <location>
        <begin position="147"/>
        <end position="168"/>
    </location>
</feature>
<dbReference type="Pfam" id="PF00128">
    <property type="entry name" value="Alpha-amylase"/>
    <property type="match status" value="1"/>
</dbReference>
<proteinExistence type="predicted"/>
<keyword evidence="1" id="KW-0472">Membrane</keyword>
<organism evidence="3 4">
    <name type="scientific">Phyllotreta striolata</name>
    <name type="common">Striped flea beetle</name>
    <name type="synonym">Crioceris striolata</name>
    <dbReference type="NCBI Taxonomy" id="444603"/>
    <lineage>
        <taxon>Eukaryota</taxon>
        <taxon>Metazoa</taxon>
        <taxon>Ecdysozoa</taxon>
        <taxon>Arthropoda</taxon>
        <taxon>Hexapoda</taxon>
        <taxon>Insecta</taxon>
        <taxon>Pterygota</taxon>
        <taxon>Neoptera</taxon>
        <taxon>Endopterygota</taxon>
        <taxon>Coleoptera</taxon>
        <taxon>Polyphaga</taxon>
        <taxon>Cucujiformia</taxon>
        <taxon>Chrysomeloidea</taxon>
        <taxon>Chrysomelidae</taxon>
        <taxon>Galerucinae</taxon>
        <taxon>Alticini</taxon>
        <taxon>Phyllotreta</taxon>
    </lineage>
</organism>
<dbReference type="Proteomes" id="UP001153712">
    <property type="component" value="Chromosome 6"/>
</dbReference>
<feature type="domain" description="Glycosyl hydrolase family 13 catalytic" evidence="2">
    <location>
        <begin position="188"/>
        <end position="499"/>
    </location>
</feature>
<dbReference type="InterPro" id="IPR006047">
    <property type="entry name" value="GH13_cat_dom"/>
</dbReference>
<dbReference type="SUPFAM" id="SSF51445">
    <property type="entry name" value="(Trans)glycosidases"/>
    <property type="match status" value="1"/>
</dbReference>
<sequence length="597" mass="66712">MDGFLRVDNPNLPDSPTNSFMADEVASICPLITPSPPTNALVNPLPEPEPDYTSIGLELANKLNHVKADGTSDEEKAESASSSSSALAEPACAQLLNHRNVYQHIVTDEEKTVEEDLGTNQALQLTFRNPPDNYFFMSWNWPIIRKISTWTFLSVIVAMVALIVYMIATLPRKCNPPTFWYHGNLLYEVFPARFYSSRPGGGGDFRGIAEKAGYIEKLGARGVRLNSIFHNPNYPNDFDNVTSLTAIAPALGDLEDFEAMVRRFDSRNISVILDLPLYPYVKRLVHKKGYSKNDSTSGSTIEFLRSERSPELDVIEEAILHWISKGVKGFYLKGLEKLQDDPNLVESLRRWKRILGEDRILIVSQKFLQSTKPSNIDSVLNNVDLVDVKLDVTNGVSSISRQIRFLQNGTLFSKPGMPWIQWSLGNVYSERIANVLPHSNGTLGAILLQLMLPGTPSIFYGDEIGLGEDEGPRPMMAWPDDGSKLDEQIDLLSRTVELREVSPSIYMNSVYKEGVNKANMEIKYAGEQLLVMQRWYPRRKAYVLAANLGAKQNRIDLSAVLYGGEVVVGPRPDSKMAAIEFKDVALWPGESVIIVLK</sequence>
<dbReference type="PANTHER" id="PTHR10357">
    <property type="entry name" value="ALPHA-AMYLASE FAMILY MEMBER"/>
    <property type="match status" value="1"/>
</dbReference>
<evidence type="ECO:0000313" key="3">
    <source>
        <dbReference type="EMBL" id="CAG9863384.1"/>
    </source>
</evidence>
<evidence type="ECO:0000313" key="4">
    <source>
        <dbReference type="Proteomes" id="UP001153712"/>
    </source>
</evidence>
<gene>
    <name evidence="3" type="ORF">PHYEVI_LOCUS9675</name>
</gene>
<accession>A0A9N9TU02</accession>
<protein>
    <recommendedName>
        <fullName evidence="2">Glycosyl hydrolase family 13 catalytic domain-containing protein</fullName>
    </recommendedName>
</protein>
<dbReference type="CDD" id="cd00551">
    <property type="entry name" value="AmyAc_family"/>
    <property type="match status" value="1"/>
</dbReference>
<evidence type="ECO:0000256" key="1">
    <source>
        <dbReference type="SAM" id="Phobius"/>
    </source>
</evidence>
<dbReference type="SMART" id="SM00642">
    <property type="entry name" value="Aamy"/>
    <property type="match status" value="1"/>
</dbReference>
<dbReference type="Gene3D" id="3.20.20.80">
    <property type="entry name" value="Glycosidases"/>
    <property type="match status" value="1"/>
</dbReference>
<keyword evidence="1" id="KW-1133">Transmembrane helix</keyword>
<evidence type="ECO:0000259" key="2">
    <source>
        <dbReference type="SMART" id="SM00642"/>
    </source>
</evidence>
<dbReference type="OrthoDB" id="1740265at2759"/>
<dbReference type="PANTHER" id="PTHR10357:SF225">
    <property type="entry name" value="MALTASE 1-LIKE PROTEIN"/>
    <property type="match status" value="1"/>
</dbReference>